<dbReference type="Pfam" id="PF01610">
    <property type="entry name" value="DDE_Tnp_ISL3"/>
    <property type="match status" value="1"/>
</dbReference>
<keyword evidence="3" id="KW-1185">Reference proteome</keyword>
<dbReference type="InterPro" id="IPR047951">
    <property type="entry name" value="Transpos_ISL3"/>
</dbReference>
<dbReference type="Proteomes" id="UP000032360">
    <property type="component" value="Unassembled WGS sequence"/>
</dbReference>
<gene>
    <name evidence="2" type="ORF">AXFE_19760</name>
</gene>
<dbReference type="AlphaFoldDB" id="A0A0D8HHA8"/>
<evidence type="ECO:0000313" key="2">
    <source>
        <dbReference type="EMBL" id="KJF17167.1"/>
    </source>
</evidence>
<evidence type="ECO:0000313" key="3">
    <source>
        <dbReference type="Proteomes" id="UP000032360"/>
    </source>
</evidence>
<organism evidence="2 3">
    <name type="scientific">Acidithrix ferrooxidans</name>
    <dbReference type="NCBI Taxonomy" id="1280514"/>
    <lineage>
        <taxon>Bacteria</taxon>
        <taxon>Bacillati</taxon>
        <taxon>Actinomycetota</taxon>
        <taxon>Acidimicrobiia</taxon>
        <taxon>Acidimicrobiales</taxon>
        <taxon>Acidimicrobiaceae</taxon>
        <taxon>Acidithrix</taxon>
    </lineage>
</organism>
<proteinExistence type="predicted"/>
<sequence>MSNSYAAVFSVTLPKATQVVDRFHVIKLATSALDGVRRRLQLERTGHRGRKDDPLYGSRKLLVMKGKNLDEKTTKRLETLLELGDPNAEVALAYRVKEALSDFYECRDIHQAQKYLEEIVDRISLVAMPLELRRLGKTLKYWFKKIMAFHEERMTNGPTEGLNNLIKRVKRVAFGFTNFENYRIRALLYGGKPNWRVLDSIVVK</sequence>
<comment type="caution">
    <text evidence="2">The sequence shown here is derived from an EMBL/GenBank/DDBJ whole genome shotgun (WGS) entry which is preliminary data.</text>
</comment>
<accession>A0A0D8HHA8</accession>
<dbReference type="STRING" id="1280514.AXFE_19760"/>
<dbReference type="EMBL" id="JXYS01000062">
    <property type="protein sequence ID" value="KJF17167.1"/>
    <property type="molecule type" value="Genomic_DNA"/>
</dbReference>
<protein>
    <submittedName>
        <fullName evidence="2">Transposase</fullName>
    </submittedName>
</protein>
<dbReference type="PANTHER" id="PTHR33498:SF1">
    <property type="entry name" value="TRANSPOSASE FOR INSERTION SEQUENCE ELEMENT IS1557"/>
    <property type="match status" value="1"/>
</dbReference>
<feature type="domain" description="Transposase IS204/IS1001/IS1096/IS1165 DDE" evidence="1">
    <location>
        <begin position="1"/>
        <end position="185"/>
    </location>
</feature>
<evidence type="ECO:0000259" key="1">
    <source>
        <dbReference type="Pfam" id="PF01610"/>
    </source>
</evidence>
<reference evidence="2 3" key="1">
    <citation type="submission" date="2015-01" db="EMBL/GenBank/DDBJ databases">
        <title>Draft genome of the acidophilic iron oxidizer Acidithrix ferrooxidans strain Py-F3.</title>
        <authorList>
            <person name="Poehlein A."/>
            <person name="Eisen S."/>
            <person name="Schloemann M."/>
            <person name="Johnson B.D."/>
            <person name="Daniel R."/>
            <person name="Muehling M."/>
        </authorList>
    </citation>
    <scope>NUCLEOTIDE SEQUENCE [LARGE SCALE GENOMIC DNA]</scope>
    <source>
        <strain evidence="2 3">Py-F3</strain>
    </source>
</reference>
<dbReference type="InterPro" id="IPR002560">
    <property type="entry name" value="Transposase_DDE"/>
</dbReference>
<name>A0A0D8HHA8_9ACTN</name>
<dbReference type="PANTHER" id="PTHR33498">
    <property type="entry name" value="TRANSPOSASE FOR INSERTION SEQUENCE ELEMENT IS1557"/>
    <property type="match status" value="1"/>
</dbReference>